<keyword evidence="6" id="KW-0238">DNA-binding</keyword>
<evidence type="ECO:0000256" key="4">
    <source>
        <dbReference type="ARBA" id="ARBA00022898"/>
    </source>
</evidence>
<dbReference type="InterPro" id="IPR000524">
    <property type="entry name" value="Tscrpt_reg_HTH_GntR"/>
</dbReference>
<dbReference type="InterPro" id="IPR004839">
    <property type="entry name" value="Aminotransferase_I/II_large"/>
</dbReference>
<keyword evidence="3 9" id="KW-0032">Aminotransferase</keyword>
<dbReference type="CDD" id="cd07377">
    <property type="entry name" value="WHTH_GntR"/>
    <property type="match status" value="1"/>
</dbReference>
<accession>A0A841TXI0</accession>
<sequence length="485" mass="53404">MWVAIELVEGRTIIRQVYEQIRARIVNGELAEGERLPSTRLLAKALGVSRNVVLEAYELLRAEGFTESRQGAGTYVAGGTYLEKAGAGGEDAPAEGELELELARRELAEAGQGAWPDGAEAIVDFRSGVPALDRFPRKLWGRLYEQVCAETRPEALGYGRPEGRYELRSELARYLRAARGVVCRPEQVVVTSGATQALTIAAKLLLAPGARVLLEDPMIREVYEIFGQPGTELVPVPVDEDGMNTSLIDPSERPALIYVTPSHQFPTGGVLPIRRRIDLVRLARASGGYIVEDDYDSEFRFEGPPISSLQGLEPDRVIYVGTFSKLLLPSLRLGYMILPPSLVERAREAKRLSDLHVPSLEQLAMARFMRGGHLERHVAAARKLYRARRDALVAALAAEFGDRAKVRGHLAGIHLVAAFEGIRFTDDLVASIQERGVRVYPVRAHALSVGERENELILGYGNVAEERIREGVARLRGVLDAYGSR</sequence>
<dbReference type="GO" id="GO:0003677">
    <property type="term" value="F:DNA binding"/>
    <property type="evidence" value="ECO:0007669"/>
    <property type="project" value="UniProtKB-KW"/>
</dbReference>
<keyword evidence="7" id="KW-0804">Transcription</keyword>
<dbReference type="Pfam" id="PF00392">
    <property type="entry name" value="GntR"/>
    <property type="match status" value="1"/>
</dbReference>
<comment type="cofactor">
    <cofactor evidence="1">
        <name>pyridoxal 5'-phosphate</name>
        <dbReference type="ChEBI" id="CHEBI:597326"/>
    </cofactor>
</comment>
<dbReference type="InterPro" id="IPR051446">
    <property type="entry name" value="HTH_trans_reg/aminotransferase"/>
</dbReference>
<evidence type="ECO:0000256" key="3">
    <source>
        <dbReference type="ARBA" id="ARBA00022576"/>
    </source>
</evidence>
<dbReference type="InterPro" id="IPR015421">
    <property type="entry name" value="PyrdxlP-dep_Trfase_major"/>
</dbReference>
<dbReference type="GO" id="GO:0003700">
    <property type="term" value="F:DNA-binding transcription factor activity"/>
    <property type="evidence" value="ECO:0007669"/>
    <property type="project" value="InterPro"/>
</dbReference>
<dbReference type="PROSITE" id="PS50949">
    <property type="entry name" value="HTH_GNTR"/>
    <property type="match status" value="1"/>
</dbReference>
<keyword evidence="10" id="KW-1185">Reference proteome</keyword>
<keyword evidence="5" id="KW-0805">Transcription regulation</keyword>
<dbReference type="InterPro" id="IPR036390">
    <property type="entry name" value="WH_DNA-bd_sf"/>
</dbReference>
<dbReference type="SUPFAM" id="SSF53383">
    <property type="entry name" value="PLP-dependent transferases"/>
    <property type="match status" value="1"/>
</dbReference>
<dbReference type="AlphaFoldDB" id="A0A841TXI0"/>
<dbReference type="SUPFAM" id="SSF46785">
    <property type="entry name" value="Winged helix' DNA-binding domain"/>
    <property type="match status" value="1"/>
</dbReference>
<dbReference type="InterPro" id="IPR036388">
    <property type="entry name" value="WH-like_DNA-bd_sf"/>
</dbReference>
<evidence type="ECO:0000256" key="5">
    <source>
        <dbReference type="ARBA" id="ARBA00023015"/>
    </source>
</evidence>
<dbReference type="InterPro" id="IPR015424">
    <property type="entry name" value="PyrdxlP-dep_Trfase"/>
</dbReference>
<keyword evidence="9" id="KW-0808">Transferase</keyword>
<dbReference type="Gene3D" id="1.10.10.10">
    <property type="entry name" value="Winged helix-like DNA-binding domain superfamily/Winged helix DNA-binding domain"/>
    <property type="match status" value="1"/>
</dbReference>
<dbReference type="GO" id="GO:0008483">
    <property type="term" value="F:transaminase activity"/>
    <property type="evidence" value="ECO:0007669"/>
    <property type="project" value="UniProtKB-KW"/>
</dbReference>
<dbReference type="PRINTS" id="PR00035">
    <property type="entry name" value="HTHGNTR"/>
</dbReference>
<dbReference type="RefSeq" id="WP_185137262.1">
    <property type="nucleotide sequence ID" value="NZ_JACJVR010000070.1"/>
</dbReference>
<gene>
    <name evidence="9" type="ORF">H7B90_17880</name>
</gene>
<evidence type="ECO:0000256" key="6">
    <source>
        <dbReference type="ARBA" id="ARBA00023125"/>
    </source>
</evidence>
<protein>
    <submittedName>
        <fullName evidence="9">PLP-dependent aminotransferase family protein</fullName>
    </submittedName>
</protein>
<dbReference type="GO" id="GO:0030170">
    <property type="term" value="F:pyridoxal phosphate binding"/>
    <property type="evidence" value="ECO:0007669"/>
    <property type="project" value="InterPro"/>
</dbReference>
<dbReference type="EMBL" id="JACJVR010000070">
    <property type="protein sequence ID" value="MBB6693277.1"/>
    <property type="molecule type" value="Genomic_DNA"/>
</dbReference>
<dbReference type="Pfam" id="PF00155">
    <property type="entry name" value="Aminotran_1_2"/>
    <property type="match status" value="1"/>
</dbReference>
<evidence type="ECO:0000259" key="8">
    <source>
        <dbReference type="PROSITE" id="PS50949"/>
    </source>
</evidence>
<dbReference type="PANTHER" id="PTHR46577:SF1">
    <property type="entry name" value="HTH-TYPE TRANSCRIPTIONAL REGULATORY PROTEIN GABR"/>
    <property type="match status" value="1"/>
</dbReference>
<proteinExistence type="inferred from homology"/>
<evidence type="ECO:0000313" key="10">
    <source>
        <dbReference type="Proteomes" id="UP000553776"/>
    </source>
</evidence>
<evidence type="ECO:0000256" key="7">
    <source>
        <dbReference type="ARBA" id="ARBA00023163"/>
    </source>
</evidence>
<comment type="caution">
    <text evidence="9">The sequence shown here is derived from an EMBL/GenBank/DDBJ whole genome shotgun (WGS) entry which is preliminary data.</text>
</comment>
<dbReference type="Gene3D" id="3.40.640.10">
    <property type="entry name" value="Type I PLP-dependent aspartate aminotransferase-like (Major domain)"/>
    <property type="match status" value="1"/>
</dbReference>
<name>A0A841TXI0_9BACL</name>
<dbReference type="Proteomes" id="UP000553776">
    <property type="component" value="Unassembled WGS sequence"/>
</dbReference>
<dbReference type="SMART" id="SM00345">
    <property type="entry name" value="HTH_GNTR"/>
    <property type="match status" value="1"/>
</dbReference>
<comment type="similarity">
    <text evidence="2">In the C-terminal section; belongs to the class-I pyridoxal-phosphate-dependent aminotransferase family.</text>
</comment>
<keyword evidence="4" id="KW-0663">Pyridoxal phosphate</keyword>
<evidence type="ECO:0000256" key="1">
    <source>
        <dbReference type="ARBA" id="ARBA00001933"/>
    </source>
</evidence>
<evidence type="ECO:0000313" key="9">
    <source>
        <dbReference type="EMBL" id="MBB6693277.1"/>
    </source>
</evidence>
<organism evidence="9 10">
    <name type="scientific">Cohnella xylanilytica</name>
    <dbReference type="NCBI Taxonomy" id="557555"/>
    <lineage>
        <taxon>Bacteria</taxon>
        <taxon>Bacillati</taxon>
        <taxon>Bacillota</taxon>
        <taxon>Bacilli</taxon>
        <taxon>Bacillales</taxon>
        <taxon>Paenibacillaceae</taxon>
        <taxon>Cohnella</taxon>
    </lineage>
</organism>
<reference evidence="9 10" key="1">
    <citation type="submission" date="2020-08" db="EMBL/GenBank/DDBJ databases">
        <title>Cohnella phylogeny.</title>
        <authorList>
            <person name="Dunlap C."/>
        </authorList>
    </citation>
    <scope>NUCLEOTIDE SEQUENCE [LARGE SCALE GENOMIC DNA]</scope>
    <source>
        <strain evidence="9 10">DSM 25239</strain>
    </source>
</reference>
<dbReference type="CDD" id="cd00609">
    <property type="entry name" value="AAT_like"/>
    <property type="match status" value="1"/>
</dbReference>
<feature type="domain" description="HTH gntR-type" evidence="8">
    <location>
        <begin position="11"/>
        <end position="79"/>
    </location>
</feature>
<dbReference type="PANTHER" id="PTHR46577">
    <property type="entry name" value="HTH-TYPE TRANSCRIPTIONAL REGULATORY PROTEIN GABR"/>
    <property type="match status" value="1"/>
</dbReference>
<evidence type="ECO:0000256" key="2">
    <source>
        <dbReference type="ARBA" id="ARBA00005384"/>
    </source>
</evidence>